<accession>A0A066Z2F1</accession>
<dbReference type="PATRIC" id="fig|1348663.4.peg.3989"/>
<gene>
    <name evidence="1" type="ORF">KCH_41360</name>
</gene>
<dbReference type="HOGENOM" id="CLU_2954415_0_0_11"/>
<dbReference type="EMBL" id="JNBY01000093">
    <property type="protein sequence ID" value="KDN84345.1"/>
    <property type="molecule type" value="Genomic_DNA"/>
</dbReference>
<evidence type="ECO:0000313" key="1">
    <source>
        <dbReference type="EMBL" id="KDN84345.1"/>
    </source>
</evidence>
<sequence>MPDHRWSVPLGVSLDRPVLHDRWGIRAEIVGEGHSVRPIVTLESTIVDTPWPGSAGSAS</sequence>
<organism evidence="1 2">
    <name type="scientific">Kitasatospora cheerisanensis KCTC 2395</name>
    <dbReference type="NCBI Taxonomy" id="1348663"/>
    <lineage>
        <taxon>Bacteria</taxon>
        <taxon>Bacillati</taxon>
        <taxon>Actinomycetota</taxon>
        <taxon>Actinomycetes</taxon>
        <taxon>Kitasatosporales</taxon>
        <taxon>Streptomycetaceae</taxon>
        <taxon>Kitasatospora</taxon>
    </lineage>
</organism>
<name>A0A066Z2F1_9ACTN</name>
<comment type="caution">
    <text evidence="1">The sequence shown here is derived from an EMBL/GenBank/DDBJ whole genome shotgun (WGS) entry which is preliminary data.</text>
</comment>
<dbReference type="AlphaFoldDB" id="A0A066Z2F1"/>
<evidence type="ECO:0000313" key="2">
    <source>
        <dbReference type="Proteomes" id="UP000027178"/>
    </source>
</evidence>
<dbReference type="Proteomes" id="UP000027178">
    <property type="component" value="Unassembled WGS sequence"/>
</dbReference>
<protein>
    <submittedName>
        <fullName evidence="1">Uncharacterized protein</fullName>
    </submittedName>
</protein>
<keyword evidence="2" id="KW-1185">Reference proteome</keyword>
<proteinExistence type="predicted"/>
<reference evidence="1 2" key="1">
    <citation type="submission" date="2014-05" db="EMBL/GenBank/DDBJ databases">
        <title>Draft Genome Sequence of Kitasatospora cheerisanensis KCTC 2395.</title>
        <authorList>
            <person name="Nam D.H."/>
        </authorList>
    </citation>
    <scope>NUCLEOTIDE SEQUENCE [LARGE SCALE GENOMIC DNA]</scope>
    <source>
        <strain evidence="1 2">KCTC 2395</strain>
    </source>
</reference>